<dbReference type="Proteomes" id="UP000540506">
    <property type="component" value="Unassembled WGS sequence"/>
</dbReference>
<sequence length="125" mass="13843">MSQRSTHALQLSQDQCDEDRYEAEAQNRRRQAADLEHIATYYALESRLDIRVALGGRVRNNGREGAIVDTIGQRLMVLFNGDEAPCVRHVTSGMTYETATGWIAATPAPDPWASADRGRAKPGSR</sequence>
<evidence type="ECO:0000256" key="1">
    <source>
        <dbReference type="SAM" id="MobiDB-lite"/>
    </source>
</evidence>
<accession>A0A7W7RBQ5</accession>
<proteinExistence type="predicted"/>
<dbReference type="AlphaFoldDB" id="A0A7W7RBQ5"/>
<keyword evidence="3" id="KW-1185">Reference proteome</keyword>
<gene>
    <name evidence="2" type="ORF">FHR34_008179</name>
</gene>
<dbReference type="RefSeq" id="WP_184947064.1">
    <property type="nucleotide sequence ID" value="NZ_JACHJV010000004.1"/>
</dbReference>
<feature type="region of interest" description="Disordered" evidence="1">
    <location>
        <begin position="1"/>
        <end position="29"/>
    </location>
</feature>
<evidence type="ECO:0000313" key="3">
    <source>
        <dbReference type="Proteomes" id="UP000540506"/>
    </source>
</evidence>
<feature type="region of interest" description="Disordered" evidence="1">
    <location>
        <begin position="105"/>
        <end position="125"/>
    </location>
</feature>
<name>A0A7W7RBQ5_KITKI</name>
<comment type="caution">
    <text evidence="2">The sequence shown here is derived from an EMBL/GenBank/DDBJ whole genome shotgun (WGS) entry which is preliminary data.</text>
</comment>
<reference evidence="2 3" key="1">
    <citation type="submission" date="2020-08" db="EMBL/GenBank/DDBJ databases">
        <title>Sequencing the genomes of 1000 actinobacteria strains.</title>
        <authorList>
            <person name="Klenk H.-P."/>
        </authorList>
    </citation>
    <scope>NUCLEOTIDE SEQUENCE [LARGE SCALE GENOMIC DNA]</scope>
    <source>
        <strain evidence="2 3">DSM 41654</strain>
    </source>
</reference>
<organism evidence="2 3">
    <name type="scientific">Kitasatospora kifunensis</name>
    <name type="common">Streptomyces kifunensis</name>
    <dbReference type="NCBI Taxonomy" id="58351"/>
    <lineage>
        <taxon>Bacteria</taxon>
        <taxon>Bacillati</taxon>
        <taxon>Actinomycetota</taxon>
        <taxon>Actinomycetes</taxon>
        <taxon>Kitasatosporales</taxon>
        <taxon>Streptomycetaceae</taxon>
        <taxon>Kitasatospora</taxon>
    </lineage>
</organism>
<dbReference type="EMBL" id="JACHJV010000004">
    <property type="protein sequence ID" value="MBB4929080.1"/>
    <property type="molecule type" value="Genomic_DNA"/>
</dbReference>
<evidence type="ECO:0000313" key="2">
    <source>
        <dbReference type="EMBL" id="MBB4929080.1"/>
    </source>
</evidence>
<feature type="compositionally biased region" description="Polar residues" evidence="1">
    <location>
        <begin position="1"/>
        <end position="14"/>
    </location>
</feature>
<protein>
    <submittedName>
        <fullName evidence="2">Uncharacterized protein</fullName>
    </submittedName>
</protein>